<proteinExistence type="predicted"/>
<accession>A0A4P8IFX6</accession>
<keyword evidence="2" id="KW-1185">Reference proteome</keyword>
<name>A0A4P8IFX6_9FIRM</name>
<reference evidence="1 2" key="1">
    <citation type="submission" date="2019-05" db="EMBL/GenBank/DDBJ databases">
        <title>Complete genome sequencing of Anaerostipes rhamnosivorans.</title>
        <authorList>
            <person name="Bui T.P.N."/>
            <person name="de Vos W.M."/>
        </authorList>
    </citation>
    <scope>NUCLEOTIDE SEQUENCE [LARGE SCALE GENOMIC DNA]</scope>
    <source>
        <strain evidence="1 2">1y2</strain>
    </source>
</reference>
<evidence type="ECO:0000313" key="1">
    <source>
        <dbReference type="EMBL" id="QCP35637.1"/>
    </source>
</evidence>
<evidence type="ECO:0000313" key="2">
    <source>
        <dbReference type="Proteomes" id="UP000298653"/>
    </source>
</evidence>
<dbReference type="AlphaFoldDB" id="A0A4P8IFX6"/>
<organism evidence="1 2">
    <name type="scientific">Anaerostipes rhamnosivorans</name>
    <dbReference type="NCBI Taxonomy" id="1229621"/>
    <lineage>
        <taxon>Bacteria</taxon>
        <taxon>Bacillati</taxon>
        <taxon>Bacillota</taxon>
        <taxon>Clostridia</taxon>
        <taxon>Lachnospirales</taxon>
        <taxon>Lachnospiraceae</taxon>
        <taxon>Anaerostipes</taxon>
    </lineage>
</organism>
<protein>
    <submittedName>
        <fullName evidence="1">Uncharacterized protein</fullName>
    </submittedName>
</protein>
<dbReference type="KEGG" id="arf:AR1Y2_2183"/>
<dbReference type="EMBL" id="CP040058">
    <property type="protein sequence ID" value="QCP35637.1"/>
    <property type="molecule type" value="Genomic_DNA"/>
</dbReference>
<gene>
    <name evidence="1" type="ORF">AR1Y2_2183</name>
</gene>
<dbReference type="Proteomes" id="UP000298653">
    <property type="component" value="Chromosome"/>
</dbReference>
<sequence>MCILPTGLFYSIGRFEELSYGMKKALLGPPHNGSFHKALPVLFHSF</sequence>